<proteinExistence type="inferred from homology"/>
<gene>
    <name evidence="2" type="ORF">ACFLIM_27710</name>
</gene>
<dbReference type="EMBL" id="JBICRM010000018">
    <property type="protein sequence ID" value="MFG1706986.1"/>
    <property type="molecule type" value="Genomic_DNA"/>
</dbReference>
<accession>A0ABW7AI19</accession>
<keyword evidence="3" id="KW-1185">Reference proteome</keyword>
<comment type="similarity">
    <text evidence="1">Belongs to the BtpA family.</text>
</comment>
<dbReference type="SUPFAM" id="SSF51366">
    <property type="entry name" value="Ribulose-phoshate binding barrel"/>
    <property type="match status" value="1"/>
</dbReference>
<evidence type="ECO:0000313" key="3">
    <source>
        <dbReference type="Proteomes" id="UP001603978"/>
    </source>
</evidence>
<dbReference type="InterPro" id="IPR005137">
    <property type="entry name" value="BtpA"/>
</dbReference>
<evidence type="ECO:0000256" key="1">
    <source>
        <dbReference type="ARBA" id="ARBA00006007"/>
    </source>
</evidence>
<name>A0ABW7AI19_9ACTN</name>
<reference evidence="2 3" key="1">
    <citation type="submission" date="2024-10" db="EMBL/GenBank/DDBJ databases">
        <authorList>
            <person name="Topkara A.R."/>
            <person name="Saygin H."/>
        </authorList>
    </citation>
    <scope>NUCLEOTIDE SEQUENCE [LARGE SCALE GENOMIC DNA]</scope>
    <source>
        <strain evidence="2 3">M3C6</strain>
    </source>
</reference>
<sequence>MPSTPHPTDRFTRLFDGRKPLIGNIHLDPLPGAPGYRGEDVEAIYAKGVRDALSLVDGGIDAIVVENAGDLPYVRPEKIGPETVAALTAATLRVVEAVPVPVGITCVANGVIPGVAVAKATGASFVRANIWVTSYVANEGLLDGVAAEAVRYAHTIGAADLVFLADVKVKFGAHALTADRGIEELARDAQMYCADAVIVSGLRTGHATSVEDVLAVKGATDLPVLVGSGLTADNGRPLLEAADGAIVGAGLKHDGLWWNPVDPARTRELVKAVR</sequence>
<dbReference type="PANTHER" id="PTHR21381">
    <property type="entry name" value="ZGC:162297"/>
    <property type="match status" value="1"/>
</dbReference>
<organism evidence="2 3">
    <name type="scientific">Nonomuraea marmarensis</name>
    <dbReference type="NCBI Taxonomy" id="3351344"/>
    <lineage>
        <taxon>Bacteria</taxon>
        <taxon>Bacillati</taxon>
        <taxon>Actinomycetota</taxon>
        <taxon>Actinomycetes</taxon>
        <taxon>Streptosporangiales</taxon>
        <taxon>Streptosporangiaceae</taxon>
        <taxon>Nonomuraea</taxon>
    </lineage>
</organism>
<dbReference type="PIRSF" id="PIRSF005956">
    <property type="entry name" value="BtpA"/>
    <property type="match status" value="1"/>
</dbReference>
<dbReference type="PANTHER" id="PTHR21381:SF3">
    <property type="entry name" value="SGC REGION PROTEIN SGCQ-RELATED"/>
    <property type="match status" value="1"/>
</dbReference>
<protein>
    <submittedName>
        <fullName evidence="2">BtpA/SgcQ family protein</fullName>
    </submittedName>
</protein>
<dbReference type="Proteomes" id="UP001603978">
    <property type="component" value="Unassembled WGS sequence"/>
</dbReference>
<comment type="caution">
    <text evidence="2">The sequence shown here is derived from an EMBL/GenBank/DDBJ whole genome shotgun (WGS) entry which is preliminary data.</text>
</comment>
<dbReference type="Pfam" id="PF03437">
    <property type="entry name" value="BtpA"/>
    <property type="match status" value="1"/>
</dbReference>
<dbReference type="InterPro" id="IPR011060">
    <property type="entry name" value="RibuloseP-bd_barrel"/>
</dbReference>
<dbReference type="NCBIfam" id="TIGR00259">
    <property type="entry name" value="thylakoid_BtpA"/>
    <property type="match status" value="1"/>
</dbReference>
<evidence type="ECO:0000313" key="2">
    <source>
        <dbReference type="EMBL" id="MFG1706986.1"/>
    </source>
</evidence>
<dbReference type="RefSeq" id="WP_393170323.1">
    <property type="nucleotide sequence ID" value="NZ_JBICRM010000018.1"/>
</dbReference>